<gene>
    <name evidence="8" type="ORF">UFOPK3164_00881</name>
    <name evidence="9" type="ORF">UFOPK3427_01416</name>
    <name evidence="10" type="ORF">UFOPK4112_00885</name>
</gene>
<dbReference type="EMBL" id="CAFBLT010000001">
    <property type="protein sequence ID" value="CAB4879691.1"/>
    <property type="molecule type" value="Genomic_DNA"/>
</dbReference>
<evidence type="ECO:0000259" key="6">
    <source>
        <dbReference type="Pfam" id="PF00441"/>
    </source>
</evidence>
<dbReference type="CDD" id="cd00567">
    <property type="entry name" value="ACAD"/>
    <property type="match status" value="1"/>
</dbReference>
<evidence type="ECO:0000259" key="7">
    <source>
        <dbReference type="Pfam" id="PF02771"/>
    </source>
</evidence>
<sequence>MNFTFNEEQTALQEIAQRSIESSIDHNLLAELADSETGHSESLWKRFVDLGWTGLLVPEDEGGAGAGLLETCIVLEQMGRIPVPGPFFSSAVMATLAARTLGADHLLRDLATGARRGTVAIAEMGSGDLLGTVRTRARRKDANWVVSGLKPLVVDGHTADWVIVVARSEEGIKSFILETADHPLEYVPTLDPTRKAARLVLDETHVTPIGPSGSHAALWQRILDDVAIGLAAESVGASDRALVEAIEYAKVRTVFDKEIASFQVAKHKIVDMFQALEMARVGWQFAAWASDAEAPERETSAAMAASYASEAGVLVTGGNIQLHGGVGFTWDNNAHYLFKRVKQNEILWGGSGHERQRLSRQLIESA</sequence>
<evidence type="ECO:0000313" key="8">
    <source>
        <dbReference type="EMBL" id="CAB4827790.1"/>
    </source>
</evidence>
<comment type="similarity">
    <text evidence="2">Belongs to the acyl-CoA dehydrogenase family.</text>
</comment>
<dbReference type="InterPro" id="IPR009100">
    <property type="entry name" value="AcylCoA_DH/oxidase_NM_dom_sf"/>
</dbReference>
<evidence type="ECO:0000256" key="4">
    <source>
        <dbReference type="ARBA" id="ARBA00022827"/>
    </source>
</evidence>
<evidence type="ECO:0000256" key="3">
    <source>
        <dbReference type="ARBA" id="ARBA00022630"/>
    </source>
</evidence>
<comment type="cofactor">
    <cofactor evidence="1">
        <name>FAD</name>
        <dbReference type="ChEBI" id="CHEBI:57692"/>
    </cofactor>
</comment>
<dbReference type="AlphaFoldDB" id="A0A6J7EBB1"/>
<dbReference type="SUPFAM" id="SSF47203">
    <property type="entry name" value="Acyl-CoA dehydrogenase C-terminal domain-like"/>
    <property type="match status" value="1"/>
</dbReference>
<keyword evidence="3" id="KW-0285">Flavoprotein</keyword>
<name>A0A6J7EBB1_9ZZZZ</name>
<dbReference type="Gene3D" id="1.20.140.10">
    <property type="entry name" value="Butyryl-CoA Dehydrogenase, subunit A, domain 3"/>
    <property type="match status" value="1"/>
</dbReference>
<evidence type="ECO:0000256" key="2">
    <source>
        <dbReference type="ARBA" id="ARBA00009347"/>
    </source>
</evidence>
<dbReference type="GO" id="GO:0050660">
    <property type="term" value="F:flavin adenine dinucleotide binding"/>
    <property type="evidence" value="ECO:0007669"/>
    <property type="project" value="InterPro"/>
</dbReference>
<feature type="domain" description="Acyl-CoA dehydrogenase/oxidase C-terminal" evidence="6">
    <location>
        <begin position="223"/>
        <end position="362"/>
    </location>
</feature>
<dbReference type="InterPro" id="IPR037069">
    <property type="entry name" value="AcylCoA_DH/ox_N_sf"/>
</dbReference>
<dbReference type="GO" id="GO:0003995">
    <property type="term" value="F:acyl-CoA dehydrogenase activity"/>
    <property type="evidence" value="ECO:0007669"/>
    <property type="project" value="TreeGrafter"/>
</dbReference>
<dbReference type="InterPro" id="IPR009075">
    <property type="entry name" value="AcylCo_DH/oxidase_C"/>
</dbReference>
<evidence type="ECO:0000256" key="1">
    <source>
        <dbReference type="ARBA" id="ARBA00001974"/>
    </source>
</evidence>
<protein>
    <submittedName>
        <fullName evidence="9">Unannotated protein</fullName>
    </submittedName>
</protein>
<dbReference type="Gene3D" id="1.10.540.10">
    <property type="entry name" value="Acyl-CoA dehydrogenase/oxidase, N-terminal domain"/>
    <property type="match status" value="1"/>
</dbReference>
<dbReference type="Pfam" id="PF00441">
    <property type="entry name" value="Acyl-CoA_dh_1"/>
    <property type="match status" value="1"/>
</dbReference>
<dbReference type="EMBL" id="CAFABE010000034">
    <property type="protein sequence ID" value="CAB4827790.1"/>
    <property type="molecule type" value="Genomic_DNA"/>
</dbReference>
<dbReference type="PANTHER" id="PTHR43884">
    <property type="entry name" value="ACYL-COA DEHYDROGENASE"/>
    <property type="match status" value="1"/>
</dbReference>
<dbReference type="InterPro" id="IPR046373">
    <property type="entry name" value="Acyl-CoA_Oxase/DH_mid-dom_sf"/>
</dbReference>
<evidence type="ECO:0000313" key="9">
    <source>
        <dbReference type="EMBL" id="CAB4879691.1"/>
    </source>
</evidence>
<keyword evidence="4" id="KW-0274">FAD</keyword>
<reference evidence="9" key="1">
    <citation type="submission" date="2020-05" db="EMBL/GenBank/DDBJ databases">
        <authorList>
            <person name="Chiriac C."/>
            <person name="Salcher M."/>
            <person name="Ghai R."/>
            <person name="Kavagutti S V."/>
        </authorList>
    </citation>
    <scope>NUCLEOTIDE SEQUENCE</scope>
</reference>
<keyword evidence="5" id="KW-0560">Oxidoreductase</keyword>
<accession>A0A6J7EBB1</accession>
<dbReference type="EMBL" id="CAFBPM010000007">
    <property type="protein sequence ID" value="CAB5020494.1"/>
    <property type="molecule type" value="Genomic_DNA"/>
</dbReference>
<dbReference type="Pfam" id="PF02771">
    <property type="entry name" value="Acyl-CoA_dh_N"/>
    <property type="match status" value="1"/>
</dbReference>
<dbReference type="SUPFAM" id="SSF56645">
    <property type="entry name" value="Acyl-CoA dehydrogenase NM domain-like"/>
    <property type="match status" value="1"/>
</dbReference>
<dbReference type="PANTHER" id="PTHR43884:SF20">
    <property type="entry name" value="ACYL-COA DEHYDROGENASE FADE28"/>
    <property type="match status" value="1"/>
</dbReference>
<dbReference type="Gene3D" id="2.40.110.10">
    <property type="entry name" value="Butyryl-CoA Dehydrogenase, subunit A, domain 2"/>
    <property type="match status" value="1"/>
</dbReference>
<feature type="domain" description="Acyl-CoA dehydrogenase/oxidase N-terminal" evidence="7">
    <location>
        <begin position="6"/>
        <end position="89"/>
    </location>
</feature>
<dbReference type="InterPro" id="IPR036250">
    <property type="entry name" value="AcylCo_DH-like_C"/>
</dbReference>
<dbReference type="InterPro" id="IPR013786">
    <property type="entry name" value="AcylCoA_DH/ox_N"/>
</dbReference>
<evidence type="ECO:0000313" key="10">
    <source>
        <dbReference type="EMBL" id="CAB5020494.1"/>
    </source>
</evidence>
<evidence type="ECO:0000256" key="5">
    <source>
        <dbReference type="ARBA" id="ARBA00023002"/>
    </source>
</evidence>
<proteinExistence type="inferred from homology"/>
<organism evidence="9">
    <name type="scientific">freshwater metagenome</name>
    <dbReference type="NCBI Taxonomy" id="449393"/>
    <lineage>
        <taxon>unclassified sequences</taxon>
        <taxon>metagenomes</taxon>
        <taxon>ecological metagenomes</taxon>
    </lineage>
</organism>